<reference evidence="1 2" key="1">
    <citation type="submission" date="2018-11" db="EMBL/GenBank/DDBJ databases">
        <title>Chitinophaga lutea sp.nov., isolate from arsenic contaminated soil.</title>
        <authorList>
            <person name="Zong Y."/>
        </authorList>
    </citation>
    <scope>NUCLEOTIDE SEQUENCE [LARGE SCALE GENOMIC DNA]</scope>
    <source>
        <strain evidence="1 2">ZY74</strain>
    </source>
</reference>
<dbReference type="AlphaFoldDB" id="A0A3N4PDL1"/>
<organism evidence="1 2">
    <name type="scientific">Chitinophaga lutea</name>
    <dbReference type="NCBI Taxonomy" id="2488634"/>
    <lineage>
        <taxon>Bacteria</taxon>
        <taxon>Pseudomonadati</taxon>
        <taxon>Bacteroidota</taxon>
        <taxon>Chitinophagia</taxon>
        <taxon>Chitinophagales</taxon>
        <taxon>Chitinophagaceae</taxon>
        <taxon>Chitinophaga</taxon>
    </lineage>
</organism>
<keyword evidence="2" id="KW-1185">Reference proteome</keyword>
<proteinExistence type="predicted"/>
<dbReference type="EMBL" id="RPDH01000003">
    <property type="protein sequence ID" value="RPE05508.1"/>
    <property type="molecule type" value="Genomic_DNA"/>
</dbReference>
<protein>
    <submittedName>
        <fullName evidence="1">Uncharacterized protein</fullName>
    </submittedName>
</protein>
<accession>A0A3N4PDL1</accession>
<sequence length="67" mass="7405">MIVGAGVVLAKIAKPALGAGFAWSAQNWIRHTRFLKKVIIHFQLLMHLIGYSKPYFLAIFGPDVAPN</sequence>
<comment type="caution">
    <text evidence="1">The sequence shown here is derived from an EMBL/GenBank/DDBJ whole genome shotgun (WGS) entry which is preliminary data.</text>
</comment>
<name>A0A3N4PDL1_9BACT</name>
<gene>
    <name evidence="1" type="ORF">EGT74_24295</name>
</gene>
<evidence type="ECO:0000313" key="2">
    <source>
        <dbReference type="Proteomes" id="UP000278351"/>
    </source>
</evidence>
<dbReference type="Proteomes" id="UP000278351">
    <property type="component" value="Unassembled WGS sequence"/>
</dbReference>
<evidence type="ECO:0000313" key="1">
    <source>
        <dbReference type="EMBL" id="RPE05508.1"/>
    </source>
</evidence>